<comment type="caution">
    <text evidence="5">The sequence shown here is derived from an EMBL/GenBank/DDBJ whole genome shotgun (WGS) entry which is preliminary data.</text>
</comment>
<dbReference type="SUPFAM" id="SSF64288">
    <property type="entry name" value="Chorismate lyase-like"/>
    <property type="match status" value="1"/>
</dbReference>
<evidence type="ECO:0000256" key="3">
    <source>
        <dbReference type="ARBA" id="ARBA00023163"/>
    </source>
</evidence>
<evidence type="ECO:0000259" key="4">
    <source>
        <dbReference type="PROSITE" id="PS50949"/>
    </source>
</evidence>
<dbReference type="InterPro" id="IPR028978">
    <property type="entry name" value="Chorismate_lyase_/UTRA_dom_sf"/>
</dbReference>
<dbReference type="Gene3D" id="1.10.10.10">
    <property type="entry name" value="Winged helix-like DNA-binding domain superfamily/Winged helix DNA-binding domain"/>
    <property type="match status" value="1"/>
</dbReference>
<dbReference type="RefSeq" id="WP_150948508.1">
    <property type="nucleotide sequence ID" value="NZ_VZRB01000008.1"/>
</dbReference>
<dbReference type="CDD" id="cd07377">
    <property type="entry name" value="WHTH_GntR"/>
    <property type="match status" value="1"/>
</dbReference>
<dbReference type="InterPro" id="IPR011663">
    <property type="entry name" value="UTRA"/>
</dbReference>
<gene>
    <name evidence="5" type="ORF">F7R91_14565</name>
</gene>
<dbReference type="Pfam" id="PF07702">
    <property type="entry name" value="UTRA"/>
    <property type="match status" value="1"/>
</dbReference>
<dbReference type="SMART" id="SM00345">
    <property type="entry name" value="HTH_GNTR"/>
    <property type="match status" value="1"/>
</dbReference>
<dbReference type="EMBL" id="VZRB01000008">
    <property type="protein sequence ID" value="KAB1146799.1"/>
    <property type="molecule type" value="Genomic_DNA"/>
</dbReference>
<keyword evidence="6" id="KW-1185">Reference proteome</keyword>
<accession>A0A6H9V1D5</accession>
<evidence type="ECO:0000256" key="2">
    <source>
        <dbReference type="ARBA" id="ARBA00023125"/>
    </source>
</evidence>
<evidence type="ECO:0000256" key="1">
    <source>
        <dbReference type="ARBA" id="ARBA00023015"/>
    </source>
</evidence>
<keyword evidence="3" id="KW-0804">Transcription</keyword>
<evidence type="ECO:0000313" key="5">
    <source>
        <dbReference type="EMBL" id="KAB1146799.1"/>
    </source>
</evidence>
<keyword evidence="2" id="KW-0238">DNA-binding</keyword>
<dbReference type="PRINTS" id="PR00035">
    <property type="entry name" value="HTHGNTR"/>
</dbReference>
<dbReference type="Proteomes" id="UP000442707">
    <property type="component" value="Unassembled WGS sequence"/>
</dbReference>
<protein>
    <submittedName>
        <fullName evidence="5">GntR family transcriptional regulator</fullName>
    </submittedName>
</protein>
<keyword evidence="1" id="KW-0805">Transcription regulation</keyword>
<dbReference type="InterPro" id="IPR050679">
    <property type="entry name" value="Bact_HTH_transcr_reg"/>
</dbReference>
<dbReference type="PANTHER" id="PTHR44846">
    <property type="entry name" value="MANNOSYL-D-GLYCERATE TRANSPORT/METABOLISM SYSTEM REPRESSOR MNGR-RELATED"/>
    <property type="match status" value="1"/>
</dbReference>
<dbReference type="InterPro" id="IPR000524">
    <property type="entry name" value="Tscrpt_reg_HTH_GntR"/>
</dbReference>
<dbReference type="GO" id="GO:0003700">
    <property type="term" value="F:DNA-binding transcription factor activity"/>
    <property type="evidence" value="ECO:0007669"/>
    <property type="project" value="InterPro"/>
</dbReference>
<reference evidence="5 6" key="1">
    <citation type="submission" date="2019-09" db="EMBL/GenBank/DDBJ databases">
        <title>Screening of Novel Bioactive Compounds from Soil-Associated.</title>
        <authorList>
            <person name="Zhao S."/>
        </authorList>
    </citation>
    <scope>NUCLEOTIDE SEQUENCE [LARGE SCALE GENOMIC DNA]</scope>
    <source>
        <strain evidence="5 6">HIT-DPA4</strain>
    </source>
</reference>
<name>A0A6H9V1D5_9ACTN</name>
<dbReference type="PANTHER" id="PTHR44846:SF17">
    <property type="entry name" value="GNTR-FAMILY TRANSCRIPTIONAL REGULATOR"/>
    <property type="match status" value="1"/>
</dbReference>
<dbReference type="GO" id="GO:0003677">
    <property type="term" value="F:DNA binding"/>
    <property type="evidence" value="ECO:0007669"/>
    <property type="project" value="UniProtKB-KW"/>
</dbReference>
<dbReference type="InterPro" id="IPR036390">
    <property type="entry name" value="WH_DNA-bd_sf"/>
</dbReference>
<feature type="domain" description="HTH gntR-type" evidence="4">
    <location>
        <begin position="4"/>
        <end position="72"/>
    </location>
</feature>
<dbReference type="AlphaFoldDB" id="A0A6H9V1D5"/>
<organism evidence="5 6">
    <name type="scientific">Streptomyces luteolifulvus</name>
    <dbReference type="NCBI Taxonomy" id="2615112"/>
    <lineage>
        <taxon>Bacteria</taxon>
        <taxon>Bacillati</taxon>
        <taxon>Actinomycetota</taxon>
        <taxon>Actinomycetes</taxon>
        <taxon>Kitasatosporales</taxon>
        <taxon>Streptomycetaceae</taxon>
        <taxon>Streptomyces</taxon>
    </lineage>
</organism>
<sequence>MENRKGYADIAAEYRQSITDGDLRPGDQLPTVNELAQIHGVARNTAARAFNLLKTEGLITTRAGAGTVVADLPVVVSGVDRLDRMARNGRRYGPGEDSTGHRAMRRSCRDIRVCRALDIDPGEEVIIRIRTFRQDGKPTSVGVSIIHPRATIAVPEVSEDGPLPKFWQQIYTERTGNEIIRGQRRARARQASQDELDALGISAPDHVAVAVLVTNVTFHDQDGPIEHWEDIYPPTKEIDVPDAR</sequence>
<proteinExistence type="predicted"/>
<dbReference type="Gene3D" id="3.40.1410.10">
    <property type="entry name" value="Chorismate lyase-like"/>
    <property type="match status" value="1"/>
</dbReference>
<dbReference type="InterPro" id="IPR036388">
    <property type="entry name" value="WH-like_DNA-bd_sf"/>
</dbReference>
<dbReference type="SUPFAM" id="SSF46785">
    <property type="entry name" value="Winged helix' DNA-binding domain"/>
    <property type="match status" value="1"/>
</dbReference>
<evidence type="ECO:0000313" key="6">
    <source>
        <dbReference type="Proteomes" id="UP000442707"/>
    </source>
</evidence>
<dbReference type="Pfam" id="PF00392">
    <property type="entry name" value="GntR"/>
    <property type="match status" value="1"/>
</dbReference>
<dbReference type="PROSITE" id="PS50949">
    <property type="entry name" value="HTH_GNTR"/>
    <property type="match status" value="1"/>
</dbReference>
<dbReference type="GO" id="GO:0045892">
    <property type="term" value="P:negative regulation of DNA-templated transcription"/>
    <property type="evidence" value="ECO:0007669"/>
    <property type="project" value="TreeGrafter"/>
</dbReference>